<dbReference type="EMBL" id="JAHRIO010000755">
    <property type="protein sequence ID" value="MEQ2158409.1"/>
    <property type="molecule type" value="Genomic_DNA"/>
</dbReference>
<protein>
    <submittedName>
        <fullName evidence="9">Uncharacterized protein</fullName>
    </submittedName>
</protein>
<evidence type="ECO:0000256" key="1">
    <source>
        <dbReference type="ARBA" id="ARBA00004141"/>
    </source>
</evidence>
<evidence type="ECO:0000256" key="7">
    <source>
        <dbReference type="SAM" id="MobiDB-lite"/>
    </source>
</evidence>
<proteinExistence type="inferred from homology"/>
<evidence type="ECO:0000313" key="10">
    <source>
        <dbReference type="Proteomes" id="UP001476798"/>
    </source>
</evidence>
<keyword evidence="10" id="KW-1185">Reference proteome</keyword>
<comment type="similarity">
    <text evidence="2">Belongs to the major facilitator superfamily.</text>
</comment>
<accession>A0ABV0MH45</accession>
<feature type="compositionally biased region" description="Polar residues" evidence="7">
    <location>
        <begin position="105"/>
        <end position="117"/>
    </location>
</feature>
<comment type="subcellular location">
    <subcellularLocation>
        <location evidence="1">Membrane</location>
        <topology evidence="1">Multi-pass membrane protein</topology>
    </subcellularLocation>
</comment>
<keyword evidence="4 8" id="KW-0812">Transmembrane</keyword>
<evidence type="ECO:0000256" key="6">
    <source>
        <dbReference type="ARBA" id="ARBA00023136"/>
    </source>
</evidence>
<dbReference type="SUPFAM" id="SSF103473">
    <property type="entry name" value="MFS general substrate transporter"/>
    <property type="match status" value="1"/>
</dbReference>
<dbReference type="InterPro" id="IPR036259">
    <property type="entry name" value="MFS_trans_sf"/>
</dbReference>
<evidence type="ECO:0000256" key="5">
    <source>
        <dbReference type="ARBA" id="ARBA00022989"/>
    </source>
</evidence>
<keyword evidence="3" id="KW-0813">Transport</keyword>
<feature type="transmembrane region" description="Helical" evidence="8">
    <location>
        <begin position="69"/>
        <end position="88"/>
    </location>
</feature>
<gene>
    <name evidence="9" type="ORF">GOODEAATRI_012018</name>
</gene>
<evidence type="ECO:0000256" key="4">
    <source>
        <dbReference type="ARBA" id="ARBA00022692"/>
    </source>
</evidence>
<dbReference type="InterPro" id="IPR005828">
    <property type="entry name" value="MFS_sugar_transport-like"/>
</dbReference>
<keyword evidence="6 8" id="KW-0472">Membrane</keyword>
<dbReference type="PANTHER" id="PTHR23511">
    <property type="entry name" value="SYNAPTIC VESICLE GLYCOPROTEIN 2"/>
    <property type="match status" value="1"/>
</dbReference>
<organism evidence="9 10">
    <name type="scientific">Goodea atripinnis</name>
    <dbReference type="NCBI Taxonomy" id="208336"/>
    <lineage>
        <taxon>Eukaryota</taxon>
        <taxon>Metazoa</taxon>
        <taxon>Chordata</taxon>
        <taxon>Craniata</taxon>
        <taxon>Vertebrata</taxon>
        <taxon>Euteleostomi</taxon>
        <taxon>Actinopterygii</taxon>
        <taxon>Neopterygii</taxon>
        <taxon>Teleostei</taxon>
        <taxon>Neoteleostei</taxon>
        <taxon>Acanthomorphata</taxon>
        <taxon>Ovalentaria</taxon>
        <taxon>Atherinomorphae</taxon>
        <taxon>Cyprinodontiformes</taxon>
        <taxon>Goodeidae</taxon>
        <taxon>Goodea</taxon>
    </lineage>
</organism>
<feature type="region of interest" description="Disordered" evidence="7">
    <location>
        <begin position="96"/>
        <end position="117"/>
    </location>
</feature>
<sequence length="126" mass="14273">MDKRGEHLSWLCMFWMLGGLYASFTAWGIIPHYGNTVKAPINKTLSHYVDTQCWGFTIGTQFQMHSWRLFMFVCLFPALAALIGIVFMPESPPHRTLPIQRENGNDTGTFTSGRSGRSVQLLGPYN</sequence>
<comment type="caution">
    <text evidence="9">The sequence shown here is derived from an EMBL/GenBank/DDBJ whole genome shotgun (WGS) entry which is preliminary data.</text>
</comment>
<reference evidence="9 10" key="1">
    <citation type="submission" date="2021-06" db="EMBL/GenBank/DDBJ databases">
        <authorList>
            <person name="Palmer J.M."/>
        </authorList>
    </citation>
    <scope>NUCLEOTIDE SEQUENCE [LARGE SCALE GENOMIC DNA]</scope>
    <source>
        <strain evidence="9 10">GA_2019</strain>
        <tissue evidence="9">Muscle</tissue>
    </source>
</reference>
<dbReference type="PANTHER" id="PTHR23511:SF39">
    <property type="entry name" value="SYNAPTIC VESICLE GLYCOPROTEIN 2B"/>
    <property type="match status" value="1"/>
</dbReference>
<evidence type="ECO:0000256" key="3">
    <source>
        <dbReference type="ARBA" id="ARBA00022448"/>
    </source>
</evidence>
<evidence type="ECO:0000256" key="2">
    <source>
        <dbReference type="ARBA" id="ARBA00008335"/>
    </source>
</evidence>
<keyword evidence="5 8" id="KW-1133">Transmembrane helix</keyword>
<dbReference type="Gene3D" id="1.20.1250.20">
    <property type="entry name" value="MFS general substrate transporter like domains"/>
    <property type="match status" value="1"/>
</dbReference>
<name>A0ABV0MH45_9TELE</name>
<dbReference type="Pfam" id="PF00083">
    <property type="entry name" value="Sugar_tr"/>
    <property type="match status" value="1"/>
</dbReference>
<evidence type="ECO:0000313" key="9">
    <source>
        <dbReference type="EMBL" id="MEQ2158409.1"/>
    </source>
</evidence>
<dbReference type="Proteomes" id="UP001476798">
    <property type="component" value="Unassembled WGS sequence"/>
</dbReference>
<feature type="transmembrane region" description="Helical" evidence="8">
    <location>
        <begin position="12"/>
        <end position="30"/>
    </location>
</feature>
<evidence type="ECO:0000256" key="8">
    <source>
        <dbReference type="SAM" id="Phobius"/>
    </source>
</evidence>